<gene>
    <name evidence="1" type="ORF">NW762_013422</name>
</gene>
<dbReference type="OrthoDB" id="10018191at2759"/>
<dbReference type="Proteomes" id="UP001152049">
    <property type="component" value="Unassembled WGS sequence"/>
</dbReference>
<dbReference type="AlphaFoldDB" id="A0A9W8RNI4"/>
<proteinExistence type="predicted"/>
<dbReference type="EMBL" id="JAOQAZ010000041">
    <property type="protein sequence ID" value="KAJ4246870.1"/>
    <property type="molecule type" value="Genomic_DNA"/>
</dbReference>
<protein>
    <recommendedName>
        <fullName evidence="3">Transcription factor domain-containing protein</fullName>
    </recommendedName>
</protein>
<keyword evidence="2" id="KW-1185">Reference proteome</keyword>
<comment type="caution">
    <text evidence="1">The sequence shown here is derived from an EMBL/GenBank/DDBJ whole genome shotgun (WGS) entry which is preliminary data.</text>
</comment>
<evidence type="ECO:0000313" key="2">
    <source>
        <dbReference type="Proteomes" id="UP001152049"/>
    </source>
</evidence>
<organism evidence="1 2">
    <name type="scientific">Fusarium torreyae</name>
    <dbReference type="NCBI Taxonomy" id="1237075"/>
    <lineage>
        <taxon>Eukaryota</taxon>
        <taxon>Fungi</taxon>
        <taxon>Dikarya</taxon>
        <taxon>Ascomycota</taxon>
        <taxon>Pezizomycotina</taxon>
        <taxon>Sordariomycetes</taxon>
        <taxon>Hypocreomycetidae</taxon>
        <taxon>Hypocreales</taxon>
        <taxon>Nectriaceae</taxon>
        <taxon>Fusarium</taxon>
    </lineage>
</organism>
<evidence type="ECO:0008006" key="3">
    <source>
        <dbReference type="Google" id="ProtNLM"/>
    </source>
</evidence>
<name>A0A9W8RNI4_9HYPO</name>
<sequence length="307" mass="34319">MFSACNADRWANLETSEISYMNPPVMDLQAFLQGFPTVRPSGSVAIDTLLSAAALNMSHVRNRVLRQGDGTLRHVLFPMQHFQADTAGSANAQLLRAIYTNYGQEYLKKDPNSMTLWHSMCISLTANLDLFEIAAGREGNVAAKAALQKILQWTDSPYARRACLHAAQAFACMLKRKITDGTRFMSEIAIFHSALVLGLYIYASPPSLDQGDDRPLELLDEVDWNRVADEGLPGWTSSNLDNEYPPNKFINRGGSISFDGMVLSGGWGSARRIIMFYSGLLDQTGRWNWRKFRQILHLMSDSMVELT</sequence>
<evidence type="ECO:0000313" key="1">
    <source>
        <dbReference type="EMBL" id="KAJ4246870.1"/>
    </source>
</evidence>
<reference evidence="1" key="1">
    <citation type="submission" date="2022-09" db="EMBL/GenBank/DDBJ databases">
        <title>Fusarium specimens isolated from Avocado Roots.</title>
        <authorList>
            <person name="Stajich J."/>
            <person name="Roper C."/>
            <person name="Heimlech-Rivalta G."/>
        </authorList>
    </citation>
    <scope>NUCLEOTIDE SEQUENCE</scope>
    <source>
        <strain evidence="1">CF00136</strain>
    </source>
</reference>
<accession>A0A9W8RNI4</accession>